<dbReference type="EMBL" id="SSOP01000028">
    <property type="protein sequence ID" value="KAB5593932.1"/>
    <property type="molecule type" value="Genomic_DNA"/>
</dbReference>
<feature type="region of interest" description="Disordered" evidence="1">
    <location>
        <begin position="270"/>
        <end position="319"/>
    </location>
</feature>
<gene>
    <name evidence="3" type="ORF">CTheo_2658</name>
</gene>
<evidence type="ECO:0000256" key="1">
    <source>
        <dbReference type="SAM" id="MobiDB-lite"/>
    </source>
</evidence>
<feature type="compositionally biased region" description="Low complexity" evidence="1">
    <location>
        <begin position="1"/>
        <end position="15"/>
    </location>
</feature>
<reference evidence="3 4" key="1">
    <citation type="journal article" date="2019" name="Fungal Biol. Biotechnol.">
        <title>Draft genome sequence of fastidious pathogen Ceratobasidium theobromae, which causes vascular-streak dieback in Theobroma cacao.</title>
        <authorList>
            <person name="Ali S.S."/>
            <person name="Asman A."/>
            <person name="Shao J."/>
            <person name="Firmansyah A.P."/>
            <person name="Susilo A.W."/>
            <person name="Rosmana A."/>
            <person name="McMahon P."/>
            <person name="Junaid M."/>
            <person name="Guest D."/>
            <person name="Kheng T.Y."/>
            <person name="Meinhardt L.W."/>
            <person name="Bailey B.A."/>
        </authorList>
    </citation>
    <scope>NUCLEOTIDE SEQUENCE [LARGE SCALE GENOMIC DNA]</scope>
    <source>
        <strain evidence="3 4">CT2</strain>
    </source>
</reference>
<comment type="caution">
    <text evidence="3">The sequence shown here is derived from an EMBL/GenBank/DDBJ whole genome shotgun (WGS) entry which is preliminary data.</text>
</comment>
<dbReference type="InterPro" id="IPR009349">
    <property type="entry name" value="TRIP4/RQT4_C2HC5_Znf"/>
</dbReference>
<dbReference type="Pfam" id="PF06221">
    <property type="entry name" value="zf-C2HC5"/>
    <property type="match status" value="1"/>
</dbReference>
<dbReference type="AlphaFoldDB" id="A0A5N5QQ85"/>
<feature type="region of interest" description="Disordered" evidence="1">
    <location>
        <begin position="1"/>
        <end position="58"/>
    </location>
</feature>
<dbReference type="OrthoDB" id="338816at2759"/>
<feature type="compositionally biased region" description="Basic and acidic residues" evidence="1">
    <location>
        <begin position="299"/>
        <end position="308"/>
    </location>
</feature>
<dbReference type="GO" id="GO:0180022">
    <property type="term" value="C:RQC-trigger complex"/>
    <property type="evidence" value="ECO:0007669"/>
    <property type="project" value="InterPro"/>
</dbReference>
<feature type="region of interest" description="Disordered" evidence="1">
    <location>
        <begin position="210"/>
        <end position="247"/>
    </location>
</feature>
<organism evidence="3 4">
    <name type="scientific">Ceratobasidium theobromae</name>
    <dbReference type="NCBI Taxonomy" id="1582974"/>
    <lineage>
        <taxon>Eukaryota</taxon>
        <taxon>Fungi</taxon>
        <taxon>Dikarya</taxon>
        <taxon>Basidiomycota</taxon>
        <taxon>Agaricomycotina</taxon>
        <taxon>Agaricomycetes</taxon>
        <taxon>Cantharellales</taxon>
        <taxon>Ceratobasidiaceae</taxon>
        <taxon>Ceratobasidium</taxon>
    </lineage>
</organism>
<feature type="compositionally biased region" description="Polar residues" evidence="1">
    <location>
        <begin position="37"/>
        <end position="54"/>
    </location>
</feature>
<evidence type="ECO:0000313" key="3">
    <source>
        <dbReference type="EMBL" id="KAB5593932.1"/>
    </source>
</evidence>
<dbReference type="GO" id="GO:0005634">
    <property type="term" value="C:nucleus"/>
    <property type="evidence" value="ECO:0007669"/>
    <property type="project" value="InterPro"/>
</dbReference>
<evidence type="ECO:0000313" key="4">
    <source>
        <dbReference type="Proteomes" id="UP000383932"/>
    </source>
</evidence>
<proteinExistence type="predicted"/>
<keyword evidence="4" id="KW-1185">Reference proteome</keyword>
<accession>A0A5N5QQ85</accession>
<name>A0A5N5QQ85_9AGAM</name>
<dbReference type="Proteomes" id="UP000383932">
    <property type="component" value="Unassembled WGS sequence"/>
</dbReference>
<dbReference type="GO" id="GO:0008270">
    <property type="term" value="F:zinc ion binding"/>
    <property type="evidence" value="ECO:0007669"/>
    <property type="project" value="InterPro"/>
</dbReference>
<feature type="domain" description="TRIP4/RQT4 C2HC5-type zinc finger" evidence="2">
    <location>
        <begin position="87"/>
        <end position="137"/>
    </location>
</feature>
<sequence length="319" mass="34119">MSKKSASSTAWATTGKGRRDGGSLTSELLAPRRQSPAPVQNQPKRSKGQSSPANSELLKSHEVRKLEKLIDEVSTGIVDSRAASRPGCFCMARTHPLSRYVPLCNHCGIVLCSLLNPALPCPSCSSPLLPPVVRNALLLQLQGELAAQLTREAEKRTEDMKALAEIELAKSGGGHFPTLTGQSDPRSSQVAVPRKVLSVNSTTKKATISTFLAVPTPPTSNPNSGRGSPVDEKIPAPEQTPYVVPLDPERQLLLRQRPWVDLLDPTPIYQAEYHSPQPAEGKAPSSSGKRGRGRGKKGQNNDRNDAEHGAPGASSSQNN</sequence>
<protein>
    <submittedName>
        <fullName evidence="3">Zinc finger, C2HC5-type protein</fullName>
    </submittedName>
</protein>
<dbReference type="GO" id="GO:0072344">
    <property type="term" value="P:rescue of stalled ribosome"/>
    <property type="evidence" value="ECO:0007669"/>
    <property type="project" value="InterPro"/>
</dbReference>
<evidence type="ECO:0000259" key="2">
    <source>
        <dbReference type="Pfam" id="PF06221"/>
    </source>
</evidence>